<dbReference type="InterPro" id="IPR003115">
    <property type="entry name" value="ParB_N"/>
</dbReference>
<dbReference type="RefSeq" id="WP_190967698.1">
    <property type="nucleotide sequence ID" value="NZ_JACJTB010000011.1"/>
</dbReference>
<feature type="coiled-coil region" evidence="1">
    <location>
        <begin position="122"/>
        <end position="163"/>
    </location>
</feature>
<dbReference type="InterPro" id="IPR036086">
    <property type="entry name" value="ParB/Sulfiredoxin_sf"/>
</dbReference>
<organism evidence="3 4">
    <name type="scientific">Nostoc spongiaeforme FACHB-130</name>
    <dbReference type="NCBI Taxonomy" id="1357510"/>
    <lineage>
        <taxon>Bacteria</taxon>
        <taxon>Bacillati</taxon>
        <taxon>Cyanobacteriota</taxon>
        <taxon>Cyanophyceae</taxon>
        <taxon>Nostocales</taxon>
        <taxon>Nostocaceae</taxon>
        <taxon>Nostoc</taxon>
    </lineage>
</organism>
<dbReference type="Pfam" id="PF02195">
    <property type="entry name" value="ParB_N"/>
    <property type="match status" value="1"/>
</dbReference>
<reference evidence="3 4" key="1">
    <citation type="journal article" date="2020" name="ISME J.">
        <title>Comparative genomics reveals insights into cyanobacterial evolution and habitat adaptation.</title>
        <authorList>
            <person name="Chen M.Y."/>
            <person name="Teng W.K."/>
            <person name="Zhao L."/>
            <person name="Hu C.X."/>
            <person name="Zhou Y.K."/>
            <person name="Han B.P."/>
            <person name="Song L.R."/>
            <person name="Shu W.S."/>
        </authorList>
    </citation>
    <scope>NUCLEOTIDE SEQUENCE [LARGE SCALE GENOMIC DNA]</scope>
    <source>
        <strain evidence="3 4">FACHB-130</strain>
    </source>
</reference>
<accession>A0ABR8FX90</accession>
<evidence type="ECO:0000259" key="2">
    <source>
        <dbReference type="Pfam" id="PF02195"/>
    </source>
</evidence>
<dbReference type="Gene3D" id="3.90.1530.10">
    <property type="entry name" value="Conserved hypothetical protein from pyrococcus furiosus pfu- 392566-001, ParB domain"/>
    <property type="match status" value="1"/>
</dbReference>
<comment type="caution">
    <text evidence="3">The sequence shown here is derived from an EMBL/GenBank/DDBJ whole genome shotgun (WGS) entry which is preliminary data.</text>
</comment>
<keyword evidence="1" id="KW-0175">Coiled coil</keyword>
<gene>
    <name evidence="3" type="ORF">H6G74_10990</name>
</gene>
<sequence>MMKFYLVDVKDINSNIPRSNFSEADLDNLAEIILESGGIIRPLVLKPTDAENYTVIDGHFEYYAAVKAKEKNPRKGEMVNAFVISPKNEDILLKQVAAFRELKYSNTIEANIVSTETNKSKLSLEKEEISLIEKQINDLRLELAQEKKERQKLYEYIKSVENQIPKQITPLEAFNSLNVLELTLRLRTAGFTDKKAAQVAESIEKVRKKKPFDSLKDVIARVTITSGKKQVKGISGDKMVDIIDSWSRLVFK</sequence>
<evidence type="ECO:0000313" key="3">
    <source>
        <dbReference type="EMBL" id="MBD2594853.1"/>
    </source>
</evidence>
<evidence type="ECO:0000313" key="4">
    <source>
        <dbReference type="Proteomes" id="UP000603457"/>
    </source>
</evidence>
<protein>
    <submittedName>
        <fullName evidence="3">Chromosome partitioning protein ParB</fullName>
    </submittedName>
</protein>
<feature type="domain" description="ParB-like N-terminal" evidence="2">
    <location>
        <begin position="7"/>
        <end position="71"/>
    </location>
</feature>
<keyword evidence="4" id="KW-1185">Reference proteome</keyword>
<dbReference type="EMBL" id="JACJTB010000011">
    <property type="protein sequence ID" value="MBD2594853.1"/>
    <property type="molecule type" value="Genomic_DNA"/>
</dbReference>
<evidence type="ECO:0000256" key="1">
    <source>
        <dbReference type="SAM" id="Coils"/>
    </source>
</evidence>
<name>A0ABR8FX90_9NOSO</name>
<proteinExistence type="predicted"/>
<dbReference type="SUPFAM" id="SSF110849">
    <property type="entry name" value="ParB/Sulfiredoxin"/>
    <property type="match status" value="1"/>
</dbReference>
<dbReference type="Proteomes" id="UP000603457">
    <property type="component" value="Unassembled WGS sequence"/>
</dbReference>